<dbReference type="InterPro" id="IPR005754">
    <property type="entry name" value="Sortase"/>
</dbReference>
<dbReference type="NCBIfam" id="NF033745">
    <property type="entry name" value="class_C_sortase"/>
    <property type="match status" value="1"/>
</dbReference>
<evidence type="ECO:0000256" key="1">
    <source>
        <dbReference type="ARBA" id="ARBA00022801"/>
    </source>
</evidence>
<keyword evidence="6" id="KW-1185">Reference proteome</keyword>
<reference evidence="5 6" key="1">
    <citation type="submission" date="2019-10" db="EMBL/GenBank/DDBJ databases">
        <title>Bifidobacterium from non-human primates.</title>
        <authorList>
            <person name="Modesto M."/>
        </authorList>
    </citation>
    <scope>NUCLEOTIDE SEQUENCE [LARGE SCALE GENOMIC DNA]</scope>
    <source>
        <strain evidence="5 6">TRE17</strain>
    </source>
</reference>
<organism evidence="5 6">
    <name type="scientific">Bifidobacterium aerophilum</name>
    <dbReference type="NCBI Taxonomy" id="1798155"/>
    <lineage>
        <taxon>Bacteria</taxon>
        <taxon>Bacillati</taxon>
        <taxon>Actinomycetota</taxon>
        <taxon>Actinomycetes</taxon>
        <taxon>Bifidobacteriales</taxon>
        <taxon>Bifidobacteriaceae</taxon>
        <taxon>Bifidobacterium</taxon>
    </lineage>
</organism>
<dbReference type="Pfam" id="PF04203">
    <property type="entry name" value="Sortase"/>
    <property type="match status" value="1"/>
</dbReference>
<name>A0A6N9Z5Z3_9BIFI</name>
<dbReference type="NCBIfam" id="TIGR01076">
    <property type="entry name" value="sortase_fam"/>
    <property type="match status" value="1"/>
</dbReference>
<accession>A0A6N9Z5Z3</accession>
<keyword evidence="4" id="KW-1133">Transmembrane helix</keyword>
<dbReference type="InterPro" id="IPR042002">
    <property type="entry name" value="Sortase_C"/>
</dbReference>
<dbReference type="SUPFAM" id="SSF63817">
    <property type="entry name" value="Sortase"/>
    <property type="match status" value="1"/>
</dbReference>
<evidence type="ECO:0000313" key="6">
    <source>
        <dbReference type="Proteomes" id="UP000469194"/>
    </source>
</evidence>
<gene>
    <name evidence="5" type="ORF">GFD25_07650</name>
</gene>
<comment type="caution">
    <text evidence="5">The sequence shown here is derived from an EMBL/GenBank/DDBJ whole genome shotgun (WGS) entry which is preliminary data.</text>
</comment>
<dbReference type="GO" id="GO:0016787">
    <property type="term" value="F:hydrolase activity"/>
    <property type="evidence" value="ECO:0007669"/>
    <property type="project" value="UniProtKB-KW"/>
</dbReference>
<dbReference type="AlphaFoldDB" id="A0A6N9Z5Z3"/>
<keyword evidence="4" id="KW-0472">Membrane</keyword>
<feature type="transmembrane region" description="Helical" evidence="4">
    <location>
        <begin position="255"/>
        <end position="278"/>
    </location>
</feature>
<dbReference type="Gene3D" id="2.40.260.10">
    <property type="entry name" value="Sortase"/>
    <property type="match status" value="1"/>
</dbReference>
<sequence>MAVAMVRRGRQVSVGLHARPMPDHRQRRIRASGHSGRADHAAVPAGRHGEGAHRLRIESVVGYLPQQLGDVHRTDQICAQRRDRIDAVQFRERVRIRPERRRVRLQHARHGLRQRVRSAGIPVHRVEGPCDRRHLAAGRHLLAVGKQQSHLHLQRIPDPRRAMGTSAASHLDAVDGRDRHAVVVCHRGRTVRSRMLWHRRGIPSIRTAAVNREPSCSREFAAADWTAILHGERPSSTRRERTASRRRCDAVRRRFRALLAICVVSAVAGVTVFVWVGVSRGISQRASAAAVAQARTDAARTRASYHERVVHARAYNEQIAATPQVIGEVLSEEGVADGDFTFDEDREYWRALDMGDSIMALLRIPKIGLELPIRHGAGEYALSNGLGHLHGTSLPVGGASTHAVVTGHRGLADRELFTRLDELVVGDPFYVELADGEILGYRVERVLETDPKDTDRLRIERGRDQVTLVTCTPIMLNTRRLLVTGIRADMPDIVPLPDSAPADRRPKTASAAVSGTFMATGWAAVSIRGARRRATGRCRHGRID</sequence>
<evidence type="ECO:0000256" key="3">
    <source>
        <dbReference type="SAM" id="MobiDB-lite"/>
    </source>
</evidence>
<keyword evidence="1" id="KW-0378">Hydrolase</keyword>
<dbReference type="Proteomes" id="UP000469194">
    <property type="component" value="Unassembled WGS sequence"/>
</dbReference>
<dbReference type="EMBL" id="WHZW01000014">
    <property type="protein sequence ID" value="NEG89856.1"/>
    <property type="molecule type" value="Genomic_DNA"/>
</dbReference>
<feature type="active site" description="Acyl-thioester intermediate" evidence="2">
    <location>
        <position position="471"/>
    </location>
</feature>
<evidence type="ECO:0000256" key="2">
    <source>
        <dbReference type="PIRSR" id="PIRSR605754-1"/>
    </source>
</evidence>
<feature type="region of interest" description="Disordered" evidence="3">
    <location>
        <begin position="30"/>
        <end position="50"/>
    </location>
</feature>
<proteinExistence type="predicted"/>
<evidence type="ECO:0000313" key="5">
    <source>
        <dbReference type="EMBL" id="NEG89856.1"/>
    </source>
</evidence>
<keyword evidence="4" id="KW-0812">Transmembrane</keyword>
<evidence type="ECO:0000256" key="4">
    <source>
        <dbReference type="SAM" id="Phobius"/>
    </source>
</evidence>
<dbReference type="CDD" id="cd05827">
    <property type="entry name" value="Sortase_C"/>
    <property type="match status" value="1"/>
</dbReference>
<dbReference type="InterPro" id="IPR023365">
    <property type="entry name" value="Sortase_dom-sf"/>
</dbReference>
<feature type="active site" description="Proton donor/acceptor" evidence="2">
    <location>
        <position position="408"/>
    </location>
</feature>
<protein>
    <submittedName>
        <fullName evidence="5">Class C sortase</fullName>
    </submittedName>
</protein>